<dbReference type="Pfam" id="PF05132">
    <property type="entry name" value="RNA_pol_Rpc4"/>
    <property type="match status" value="1"/>
</dbReference>
<feature type="compositionally biased region" description="Basic and acidic residues" evidence="1">
    <location>
        <begin position="1"/>
        <end position="13"/>
    </location>
</feature>
<dbReference type="Proteomes" id="UP000095767">
    <property type="component" value="Unassembled WGS sequence"/>
</dbReference>
<dbReference type="EMBL" id="LWDX02020415">
    <property type="protein sequence ID" value="OEL32778.1"/>
    <property type="molecule type" value="Genomic_DNA"/>
</dbReference>
<keyword evidence="3" id="KW-1185">Reference proteome</keyword>
<dbReference type="InterPro" id="IPR007811">
    <property type="entry name" value="RPC4"/>
</dbReference>
<dbReference type="GO" id="GO:0042797">
    <property type="term" value="P:tRNA transcription by RNA polymerase III"/>
    <property type="evidence" value="ECO:0007669"/>
    <property type="project" value="TreeGrafter"/>
</dbReference>
<dbReference type="PANTHER" id="PTHR13408">
    <property type="entry name" value="DNA-DIRECTED RNA POLYMERASE III"/>
    <property type="match status" value="1"/>
</dbReference>
<evidence type="ECO:0000313" key="3">
    <source>
        <dbReference type="Proteomes" id="UP000095767"/>
    </source>
</evidence>
<dbReference type="GO" id="GO:0003677">
    <property type="term" value="F:DNA binding"/>
    <property type="evidence" value="ECO:0007669"/>
    <property type="project" value="InterPro"/>
</dbReference>
<gene>
    <name evidence="2" type="ORF">BAE44_0006202</name>
</gene>
<evidence type="ECO:0008006" key="4">
    <source>
        <dbReference type="Google" id="ProtNLM"/>
    </source>
</evidence>
<proteinExistence type="predicted"/>
<protein>
    <recommendedName>
        <fullName evidence="4">DNA-directed RNA polymerase III subunit RPC4</fullName>
    </recommendedName>
</protein>
<accession>A0A1E5W6C5</accession>
<organism evidence="2 3">
    <name type="scientific">Dichanthelium oligosanthes</name>
    <dbReference type="NCBI Taxonomy" id="888268"/>
    <lineage>
        <taxon>Eukaryota</taxon>
        <taxon>Viridiplantae</taxon>
        <taxon>Streptophyta</taxon>
        <taxon>Embryophyta</taxon>
        <taxon>Tracheophyta</taxon>
        <taxon>Spermatophyta</taxon>
        <taxon>Magnoliopsida</taxon>
        <taxon>Liliopsida</taxon>
        <taxon>Poales</taxon>
        <taxon>Poaceae</taxon>
        <taxon>PACMAD clade</taxon>
        <taxon>Panicoideae</taxon>
        <taxon>Panicodae</taxon>
        <taxon>Paniceae</taxon>
        <taxon>Dichantheliinae</taxon>
        <taxon>Dichanthelium</taxon>
    </lineage>
</organism>
<feature type="compositionally biased region" description="Basic and acidic residues" evidence="1">
    <location>
        <begin position="33"/>
        <end position="53"/>
    </location>
</feature>
<dbReference type="GO" id="GO:0005666">
    <property type="term" value="C:RNA polymerase III complex"/>
    <property type="evidence" value="ECO:0007669"/>
    <property type="project" value="InterPro"/>
</dbReference>
<reference evidence="2 3" key="1">
    <citation type="submission" date="2016-09" db="EMBL/GenBank/DDBJ databases">
        <title>The draft genome of Dichanthelium oligosanthes: A C3 panicoid grass species.</title>
        <authorList>
            <person name="Studer A.J."/>
            <person name="Schnable J.C."/>
            <person name="Brutnell T.P."/>
        </authorList>
    </citation>
    <scope>NUCLEOTIDE SEQUENCE [LARGE SCALE GENOMIC DNA]</scope>
    <source>
        <strain evidence="3">cv. Kellogg 1175</strain>
        <tissue evidence="2">Leaf</tissue>
    </source>
</reference>
<comment type="caution">
    <text evidence="2">The sequence shown here is derived from an EMBL/GenBank/DDBJ whole genome shotgun (WGS) entry which is preliminary data.</text>
</comment>
<feature type="region of interest" description="Disordered" evidence="1">
    <location>
        <begin position="1"/>
        <end position="53"/>
    </location>
</feature>
<dbReference type="AlphaFoldDB" id="A0A1E5W6C5"/>
<dbReference type="OrthoDB" id="747670at2759"/>
<sequence>MENEDTKKKKETDGSTPQRHRKAGLKFAPRVVPKKDPKITPKIEPQEESKPLTIDKELMARLGSLQSNHGPGSGTKAEKQGTAVQVAFGQADPSIPRTFPTPRSFSSGVSGVKLPKEYDEPWDYTTNYPITLPLRRPYSGDPEILDEEEFGHSSGRAQDGELNAAQELGLMERADTPQLLFFQFPTALPLPRQGDPVAETKTDTDVNINAKSMGHNRKRRLDSIQGCDLKELPGGLMGKILVYRSGKVKMTLGDVLFDVSAGSNCTFHQEVAAIDTREKHCCGLGEIGKRAVVTPDVASLLGSIEKM</sequence>
<dbReference type="STRING" id="888268.A0A1E5W6C5"/>
<evidence type="ECO:0000313" key="2">
    <source>
        <dbReference type="EMBL" id="OEL32778.1"/>
    </source>
</evidence>
<dbReference type="PANTHER" id="PTHR13408:SF9">
    <property type="entry name" value="DNA-DIRECTED RNA POLYMERASE III SUBUNIT RPC4"/>
    <property type="match status" value="1"/>
</dbReference>
<evidence type="ECO:0000256" key="1">
    <source>
        <dbReference type="SAM" id="MobiDB-lite"/>
    </source>
</evidence>
<name>A0A1E5W6C5_9POAL</name>